<comment type="catalytic activity">
    <reaction evidence="14">
        <text>GTP = 3',5'-cyclic GMP + diphosphate</text>
        <dbReference type="Rhea" id="RHEA:13665"/>
        <dbReference type="ChEBI" id="CHEBI:33019"/>
        <dbReference type="ChEBI" id="CHEBI:37565"/>
        <dbReference type="ChEBI" id="CHEBI:57746"/>
        <dbReference type="EC" id="4.6.1.2"/>
    </reaction>
</comment>
<dbReference type="PROSITE" id="PS50125">
    <property type="entry name" value="GUANYLATE_CYCLASE_2"/>
    <property type="match status" value="1"/>
</dbReference>
<keyword evidence="3 16" id="KW-0812">Transmembrane</keyword>
<evidence type="ECO:0000256" key="11">
    <source>
        <dbReference type="ARBA" id="ARBA00023239"/>
    </source>
</evidence>
<dbReference type="InterPro" id="IPR000719">
    <property type="entry name" value="Prot_kinase_dom"/>
</dbReference>
<dbReference type="Gene3D" id="6.10.250.780">
    <property type="match status" value="1"/>
</dbReference>
<gene>
    <name evidence="21" type="primary">LOC106060958</name>
</gene>
<dbReference type="GeneID" id="106060958"/>
<feature type="domain" description="Protein kinase" evidence="18">
    <location>
        <begin position="527"/>
        <end position="796"/>
    </location>
</feature>
<comment type="subcellular location">
    <subcellularLocation>
        <location evidence="1">Membrane</location>
        <topology evidence="1">Single-pass type I membrane protein</topology>
    </subcellularLocation>
</comment>
<dbReference type="GO" id="GO:0005886">
    <property type="term" value="C:plasma membrane"/>
    <property type="evidence" value="ECO:0007669"/>
    <property type="project" value="TreeGrafter"/>
</dbReference>
<evidence type="ECO:0000256" key="8">
    <source>
        <dbReference type="ARBA" id="ARBA00023136"/>
    </source>
</evidence>
<accession>A0A9W3AGF1</accession>
<dbReference type="FunFam" id="3.30.70.1230:FF:000004">
    <property type="entry name" value="Guanylate cyclase"/>
    <property type="match status" value="1"/>
</dbReference>
<evidence type="ECO:0000256" key="15">
    <source>
        <dbReference type="SAM" id="Coils"/>
    </source>
</evidence>
<dbReference type="Pfam" id="PF00211">
    <property type="entry name" value="Guanylate_cyc"/>
    <property type="match status" value="1"/>
</dbReference>
<evidence type="ECO:0000256" key="4">
    <source>
        <dbReference type="ARBA" id="ARBA00022729"/>
    </source>
</evidence>
<organism evidence="20 21">
    <name type="scientific">Biomphalaria glabrata</name>
    <name type="common">Bloodfluke planorb</name>
    <name type="synonym">Freshwater snail</name>
    <dbReference type="NCBI Taxonomy" id="6526"/>
    <lineage>
        <taxon>Eukaryota</taxon>
        <taxon>Metazoa</taxon>
        <taxon>Spiralia</taxon>
        <taxon>Lophotrochozoa</taxon>
        <taxon>Mollusca</taxon>
        <taxon>Gastropoda</taxon>
        <taxon>Heterobranchia</taxon>
        <taxon>Euthyneura</taxon>
        <taxon>Panpulmonata</taxon>
        <taxon>Hygrophila</taxon>
        <taxon>Lymnaeoidea</taxon>
        <taxon>Planorbidae</taxon>
        <taxon>Biomphalaria</taxon>
    </lineage>
</organism>
<dbReference type="InterPro" id="IPR028082">
    <property type="entry name" value="Peripla_BP_I"/>
</dbReference>
<dbReference type="OrthoDB" id="60033at2759"/>
<sequence>MFATLALQIVYALTSMRVEAQNITRKTVNIVVVESTGVLDNGTTYFVRYLNPLLELAMKDSQEKFGEFIDIRMRHVEALSGISQVGAVAAREYYTGEVDVFFGTASNEGAAILSYMALAWNLPVIIPRGNDENIRNLSYFPNIVALHPLDKVEVSRFLMTICKKYGWKRVSLLVDSDLTVMSTTATVVQLFCGKYEMTCLQHNWSCFRCPSTNLDVALTEAKNNARVYILLMNIGDVRSLLLRATNLGMTQPEYLYIVPDIEGFEHTGLDVWRRNDSNDDMAREAFRRVMLVLIKTPSHDSFQQMLHRLNELMFGNKTSSYVTATYNDEEIEGSDTTETSAQQYILNGYYNCFLVYLTAVNDTLTHGGDIRDGQTFIKKIFNRTYLVGDEGEFKITAEGNRVVDMAVADMVDEVLGQFQEIGQYEVLTRNFTLNVNYQKGWPSGNTYVLSVPLCGYSGELCHNEPLSLQLAMGVSFVIILLIIAMVTAFIMRLRYLQRIKNLNWWSIQAEELQAVKIPTSRSVFNTSSNQRFTNASTMSEVSLTGRDHSMYKGTLVHMHLLASNNIRVNASLLKEFQMIRDMNHPNLLRILGACLEGERKMIIVEYCPKGTLQELLMDQSFKLDILFCLCILSDIVRALIYIHKHPLRVHGRLTSEVCMIDSRFSVKVGYYGLPTIYDSVKLLSKTQRKENDNLWIAPELLSCTGRATQKGDVYSLAIIISEILTREEPYSNDKDHMSSQEVLNKIQENFEPPFRPTVSAPKEMAIIEHLMRECWSSDPEKRPSLNRVHNIIHGLMMKNNQTGSLVDNLLQRLEKYSSNLERIVDEKVTELKQEKQKSEELLRQMLPASVADRLKAGLLVEPEFYDCVTIYFSDIVGFTDICSMLEPVHIVKMLNDLYSCFDGIIEHFDVYKVETIGDAYMVVSGLPARNGNEHARQIARMSIALLDAVSNFAPLDTPNKDQLKLRIGLNSGPVCAGVVGLKMPRYCLFGDAVNTASRMESNGAEMKIHVSNSTASILQEFGHFVLQSRGTVEIKGKGTMETFWLLSEKDLSSPVTLE</sequence>
<evidence type="ECO:0000256" key="3">
    <source>
        <dbReference type="ARBA" id="ARBA00022692"/>
    </source>
</evidence>
<feature type="signal peptide" evidence="17">
    <location>
        <begin position="1"/>
        <end position="20"/>
    </location>
</feature>
<feature type="domain" description="Guanylate cyclase" evidence="19">
    <location>
        <begin position="869"/>
        <end position="1000"/>
    </location>
</feature>
<dbReference type="PROSITE" id="PS00452">
    <property type="entry name" value="GUANYLATE_CYCLASE_1"/>
    <property type="match status" value="1"/>
</dbReference>
<keyword evidence="11 13" id="KW-0456">Lyase</keyword>
<dbReference type="SUPFAM" id="SSF53822">
    <property type="entry name" value="Periplasmic binding protein-like I"/>
    <property type="match status" value="1"/>
</dbReference>
<dbReference type="SUPFAM" id="SSF55073">
    <property type="entry name" value="Nucleotide cyclase"/>
    <property type="match status" value="1"/>
</dbReference>
<dbReference type="GO" id="GO:0005525">
    <property type="term" value="F:GTP binding"/>
    <property type="evidence" value="ECO:0007669"/>
    <property type="project" value="UniProtKB-KW"/>
</dbReference>
<evidence type="ECO:0000256" key="1">
    <source>
        <dbReference type="ARBA" id="ARBA00004479"/>
    </source>
</evidence>
<dbReference type="Pfam" id="PF07714">
    <property type="entry name" value="PK_Tyr_Ser-Thr"/>
    <property type="match status" value="1"/>
</dbReference>
<keyword evidence="12 14" id="KW-0141">cGMP biosynthesis</keyword>
<keyword evidence="5" id="KW-0547">Nucleotide-binding</keyword>
<dbReference type="OMA" id="GMAYINT"/>
<dbReference type="InterPro" id="IPR001828">
    <property type="entry name" value="ANF_lig-bd_rcpt"/>
</dbReference>
<evidence type="ECO:0000256" key="12">
    <source>
        <dbReference type="ARBA" id="ARBA00023293"/>
    </source>
</evidence>
<keyword evidence="6 16" id="KW-1133">Transmembrane helix</keyword>
<dbReference type="GO" id="GO:0004672">
    <property type="term" value="F:protein kinase activity"/>
    <property type="evidence" value="ECO:0007669"/>
    <property type="project" value="InterPro"/>
</dbReference>
<dbReference type="GO" id="GO:0016941">
    <property type="term" value="F:natriuretic peptide receptor activity"/>
    <property type="evidence" value="ECO:0007669"/>
    <property type="project" value="TreeGrafter"/>
</dbReference>
<evidence type="ECO:0000256" key="6">
    <source>
        <dbReference type="ARBA" id="ARBA00022989"/>
    </source>
</evidence>
<dbReference type="Gene3D" id="3.40.50.2300">
    <property type="match status" value="1"/>
</dbReference>
<dbReference type="InterPro" id="IPR029787">
    <property type="entry name" value="Nucleotide_cyclase"/>
</dbReference>
<feature type="coiled-coil region" evidence="15">
    <location>
        <begin position="806"/>
        <end position="844"/>
    </location>
</feature>
<reference evidence="21" key="1">
    <citation type="submission" date="2025-08" db="UniProtKB">
        <authorList>
            <consortium name="RefSeq"/>
        </authorList>
    </citation>
    <scope>IDENTIFICATION</scope>
</reference>
<evidence type="ECO:0000256" key="2">
    <source>
        <dbReference type="ARBA" id="ARBA00012202"/>
    </source>
</evidence>
<keyword evidence="20" id="KW-1185">Reference proteome</keyword>
<dbReference type="CDD" id="cd06352">
    <property type="entry name" value="PBP1_NPR_GC-like"/>
    <property type="match status" value="1"/>
</dbReference>
<dbReference type="Proteomes" id="UP001165740">
    <property type="component" value="Chromosome 5"/>
</dbReference>
<name>A0A9W3AGF1_BIOGL</name>
<dbReference type="RefSeq" id="XP_055886250.1">
    <property type="nucleotide sequence ID" value="XM_056030275.1"/>
</dbReference>
<dbReference type="SUPFAM" id="SSF56112">
    <property type="entry name" value="Protein kinase-like (PK-like)"/>
    <property type="match status" value="1"/>
</dbReference>
<evidence type="ECO:0000256" key="7">
    <source>
        <dbReference type="ARBA" id="ARBA00023134"/>
    </source>
</evidence>
<dbReference type="GO" id="GO:0007168">
    <property type="term" value="P:receptor guanylyl cyclase signaling pathway"/>
    <property type="evidence" value="ECO:0007669"/>
    <property type="project" value="TreeGrafter"/>
</dbReference>
<dbReference type="GO" id="GO:0004016">
    <property type="term" value="F:adenylate cyclase activity"/>
    <property type="evidence" value="ECO:0007669"/>
    <property type="project" value="TreeGrafter"/>
</dbReference>
<feature type="transmembrane region" description="Helical" evidence="16">
    <location>
        <begin position="470"/>
        <end position="491"/>
    </location>
</feature>
<evidence type="ECO:0000256" key="17">
    <source>
        <dbReference type="SAM" id="SignalP"/>
    </source>
</evidence>
<dbReference type="Gene3D" id="1.10.510.10">
    <property type="entry name" value="Transferase(Phosphotransferase) domain 1"/>
    <property type="match status" value="1"/>
</dbReference>
<feature type="chain" id="PRO_5040901051" description="Guanylate cyclase" evidence="17">
    <location>
        <begin position="21"/>
        <end position="1058"/>
    </location>
</feature>
<protein>
    <recommendedName>
        <fullName evidence="2 14">Guanylate cyclase</fullName>
        <ecNumber evidence="2 14">4.6.1.2</ecNumber>
    </recommendedName>
</protein>
<comment type="similarity">
    <text evidence="13">Belongs to the adenylyl cyclase class-4/guanylyl cyclase family.</text>
</comment>
<dbReference type="PROSITE" id="PS50011">
    <property type="entry name" value="PROTEIN_KINASE_DOM"/>
    <property type="match status" value="1"/>
</dbReference>
<dbReference type="PANTHER" id="PTHR11920:SF494">
    <property type="entry name" value="ATRIAL NATRIURETIC PEPTIDE RECEPTOR 2"/>
    <property type="match status" value="1"/>
</dbReference>
<dbReference type="InterPro" id="IPR001054">
    <property type="entry name" value="A/G_cyclase"/>
</dbReference>
<feature type="transmembrane region" description="Helical" evidence="16">
    <location>
        <begin position="623"/>
        <end position="642"/>
    </location>
</feature>
<dbReference type="InterPro" id="IPR011009">
    <property type="entry name" value="Kinase-like_dom_sf"/>
</dbReference>
<evidence type="ECO:0000259" key="19">
    <source>
        <dbReference type="PROSITE" id="PS50125"/>
    </source>
</evidence>
<keyword evidence="10" id="KW-0325">Glycoprotein</keyword>
<dbReference type="PANTHER" id="PTHR11920">
    <property type="entry name" value="GUANYLYL CYCLASE"/>
    <property type="match status" value="1"/>
</dbReference>
<dbReference type="EC" id="4.6.1.2" evidence="2 14"/>
<dbReference type="GO" id="GO:0004383">
    <property type="term" value="F:guanylate cyclase activity"/>
    <property type="evidence" value="ECO:0007669"/>
    <property type="project" value="UniProtKB-EC"/>
</dbReference>
<keyword evidence="8 16" id="KW-0472">Membrane</keyword>
<dbReference type="InterPro" id="IPR001245">
    <property type="entry name" value="Ser-Thr/Tyr_kinase_cat_dom"/>
</dbReference>
<dbReference type="AlphaFoldDB" id="A0A9W3AGF1"/>
<dbReference type="GO" id="GO:0035556">
    <property type="term" value="P:intracellular signal transduction"/>
    <property type="evidence" value="ECO:0007669"/>
    <property type="project" value="InterPro"/>
</dbReference>
<dbReference type="InterPro" id="IPR018297">
    <property type="entry name" value="A/G_cyclase_CS"/>
</dbReference>
<dbReference type="GO" id="GO:0005524">
    <property type="term" value="F:ATP binding"/>
    <property type="evidence" value="ECO:0007669"/>
    <property type="project" value="InterPro"/>
</dbReference>
<proteinExistence type="inferred from homology"/>
<evidence type="ECO:0000313" key="21">
    <source>
        <dbReference type="RefSeq" id="XP_055886250.1"/>
    </source>
</evidence>
<keyword evidence="7" id="KW-0342">GTP-binding</keyword>
<dbReference type="SMART" id="SM00044">
    <property type="entry name" value="CYCc"/>
    <property type="match status" value="1"/>
</dbReference>
<keyword evidence="15" id="KW-0175">Coiled coil</keyword>
<dbReference type="Gene3D" id="3.30.70.1230">
    <property type="entry name" value="Nucleotide cyclase"/>
    <property type="match status" value="1"/>
</dbReference>
<evidence type="ECO:0000256" key="5">
    <source>
        <dbReference type="ARBA" id="ARBA00022741"/>
    </source>
</evidence>
<evidence type="ECO:0000256" key="16">
    <source>
        <dbReference type="SAM" id="Phobius"/>
    </source>
</evidence>
<evidence type="ECO:0000256" key="14">
    <source>
        <dbReference type="RuleBase" id="RU003431"/>
    </source>
</evidence>
<evidence type="ECO:0000256" key="13">
    <source>
        <dbReference type="RuleBase" id="RU000405"/>
    </source>
</evidence>
<evidence type="ECO:0000256" key="9">
    <source>
        <dbReference type="ARBA" id="ARBA00023170"/>
    </source>
</evidence>
<evidence type="ECO:0000313" key="20">
    <source>
        <dbReference type="Proteomes" id="UP001165740"/>
    </source>
</evidence>
<evidence type="ECO:0000256" key="10">
    <source>
        <dbReference type="ARBA" id="ARBA00023180"/>
    </source>
</evidence>
<keyword evidence="9" id="KW-0675">Receptor</keyword>
<dbReference type="Pfam" id="PF01094">
    <property type="entry name" value="ANF_receptor"/>
    <property type="match status" value="1"/>
</dbReference>
<evidence type="ECO:0000259" key="18">
    <source>
        <dbReference type="PROSITE" id="PS50011"/>
    </source>
</evidence>
<dbReference type="InterPro" id="IPR050401">
    <property type="entry name" value="Cyclic_nucleotide_synthase"/>
</dbReference>
<dbReference type="GO" id="GO:0017046">
    <property type="term" value="F:peptide hormone binding"/>
    <property type="evidence" value="ECO:0007669"/>
    <property type="project" value="TreeGrafter"/>
</dbReference>
<keyword evidence="4 17" id="KW-0732">Signal</keyword>
<dbReference type="CDD" id="cd07302">
    <property type="entry name" value="CHD"/>
    <property type="match status" value="1"/>
</dbReference>